<reference evidence="1 2" key="1">
    <citation type="submission" date="2020-06" db="EMBL/GenBank/DDBJ databases">
        <title>Mogibacterium timidum strain W9173 genomic sequence.</title>
        <authorList>
            <person name="Wade W.G."/>
            <person name="Johnston C.D."/>
            <person name="Chen T."/>
            <person name="Dewhirst F.E."/>
        </authorList>
    </citation>
    <scope>NUCLEOTIDE SEQUENCE [LARGE SCALE GENOMIC DNA]</scope>
    <source>
        <strain evidence="1 2">W9173</strain>
    </source>
</reference>
<accession>A0A7Y8VRU2</accession>
<gene>
    <name evidence="1" type="ORF">HW270_03470</name>
</gene>
<dbReference type="AlphaFoldDB" id="A0A7Y8VRU2"/>
<dbReference type="RefSeq" id="WP_178978327.1">
    <property type="nucleotide sequence ID" value="NZ_JABXYR010000001.1"/>
</dbReference>
<dbReference type="EMBL" id="JABXYR010000001">
    <property type="protein sequence ID" value="NWO23140.1"/>
    <property type="molecule type" value="Genomic_DNA"/>
</dbReference>
<dbReference type="Proteomes" id="UP000526307">
    <property type="component" value="Unassembled WGS sequence"/>
</dbReference>
<organism evidence="1 2">
    <name type="scientific">Mogibacterium timidum</name>
    <dbReference type="NCBI Taxonomy" id="35519"/>
    <lineage>
        <taxon>Bacteria</taxon>
        <taxon>Bacillati</taxon>
        <taxon>Bacillota</taxon>
        <taxon>Clostridia</taxon>
        <taxon>Peptostreptococcales</taxon>
        <taxon>Anaerovoracaceae</taxon>
        <taxon>Mogibacterium</taxon>
    </lineage>
</organism>
<evidence type="ECO:0000313" key="1">
    <source>
        <dbReference type="EMBL" id="NWO23140.1"/>
    </source>
</evidence>
<keyword evidence="2" id="KW-1185">Reference proteome</keyword>
<protein>
    <submittedName>
        <fullName evidence="1">Uncharacterized protein</fullName>
    </submittedName>
</protein>
<proteinExistence type="predicted"/>
<comment type="caution">
    <text evidence="1">The sequence shown here is derived from an EMBL/GenBank/DDBJ whole genome shotgun (WGS) entry which is preliminary data.</text>
</comment>
<sequence length="57" mass="6894">MQGQDFTKYLEPLEGMTYREWVKLKYLIDTEFHKKEYELQNELKLVNALVNAKELTL</sequence>
<name>A0A7Y8VRU2_9FIRM</name>
<evidence type="ECO:0000313" key="2">
    <source>
        <dbReference type="Proteomes" id="UP000526307"/>
    </source>
</evidence>